<feature type="region of interest" description="Disordered" evidence="1">
    <location>
        <begin position="183"/>
        <end position="235"/>
    </location>
</feature>
<feature type="compositionally biased region" description="Low complexity" evidence="1">
    <location>
        <begin position="76"/>
        <end position="93"/>
    </location>
</feature>
<dbReference type="Proteomes" id="UP001189429">
    <property type="component" value="Unassembled WGS sequence"/>
</dbReference>
<sequence length="235" mass="25025">MQELEEAEKWRTDVPERYSGSSFMRRELSLVEREADRRFLQAAQRPSSAPAAPAGLAATQRPRTAEDVLQAALLPAPGAAARRRPATAQLPRAGFGSSAPRLAGAAQSGAAAATLRPGMVTGGARRAEEARALGPGCYGDMQHVGALQWHHEHGTLRPGKEFLHTHSAPVLVTFPKRREHQARVKRASECPGPGHYDPPGALGRPWQCSPAPGKSFARRRPRAAGRGPAAAPAAQ</sequence>
<feature type="region of interest" description="Disordered" evidence="1">
    <location>
        <begin position="39"/>
        <end position="63"/>
    </location>
</feature>
<proteinExistence type="predicted"/>
<protein>
    <submittedName>
        <fullName evidence="2">Uncharacterized protein</fullName>
    </submittedName>
</protein>
<organism evidence="2 3">
    <name type="scientific">Prorocentrum cordatum</name>
    <dbReference type="NCBI Taxonomy" id="2364126"/>
    <lineage>
        <taxon>Eukaryota</taxon>
        <taxon>Sar</taxon>
        <taxon>Alveolata</taxon>
        <taxon>Dinophyceae</taxon>
        <taxon>Prorocentrales</taxon>
        <taxon>Prorocentraceae</taxon>
        <taxon>Prorocentrum</taxon>
    </lineage>
</organism>
<evidence type="ECO:0000256" key="1">
    <source>
        <dbReference type="SAM" id="MobiDB-lite"/>
    </source>
</evidence>
<keyword evidence="3" id="KW-1185">Reference proteome</keyword>
<dbReference type="EMBL" id="CAUYUJ010017964">
    <property type="protein sequence ID" value="CAK0879505.1"/>
    <property type="molecule type" value="Genomic_DNA"/>
</dbReference>
<reference evidence="2" key="1">
    <citation type="submission" date="2023-10" db="EMBL/GenBank/DDBJ databases">
        <authorList>
            <person name="Chen Y."/>
            <person name="Shah S."/>
            <person name="Dougan E. K."/>
            <person name="Thang M."/>
            <person name="Chan C."/>
        </authorList>
    </citation>
    <scope>NUCLEOTIDE SEQUENCE [LARGE SCALE GENOMIC DNA]</scope>
</reference>
<name>A0ABN9W0M1_9DINO</name>
<accession>A0ABN9W0M1</accession>
<evidence type="ECO:0000313" key="3">
    <source>
        <dbReference type="Proteomes" id="UP001189429"/>
    </source>
</evidence>
<evidence type="ECO:0000313" key="2">
    <source>
        <dbReference type="EMBL" id="CAK0879505.1"/>
    </source>
</evidence>
<feature type="compositionally biased region" description="Low complexity" evidence="1">
    <location>
        <begin position="224"/>
        <end position="235"/>
    </location>
</feature>
<feature type="region of interest" description="Disordered" evidence="1">
    <location>
        <begin position="76"/>
        <end position="101"/>
    </location>
</feature>
<gene>
    <name evidence="2" type="ORF">PCOR1329_LOCUS62914</name>
</gene>
<comment type="caution">
    <text evidence="2">The sequence shown here is derived from an EMBL/GenBank/DDBJ whole genome shotgun (WGS) entry which is preliminary data.</text>
</comment>
<feature type="compositionally biased region" description="Low complexity" evidence="1">
    <location>
        <begin position="40"/>
        <end position="62"/>
    </location>
</feature>